<accession>A0ABM8QQE8</accession>
<protein>
    <recommendedName>
        <fullName evidence="2">DUF4412 domain-containing protein</fullName>
    </recommendedName>
</protein>
<dbReference type="EMBL" id="CAJNBJ010000001">
    <property type="protein sequence ID" value="CAE6709586.1"/>
    <property type="molecule type" value="Genomic_DNA"/>
</dbReference>
<dbReference type="Pfam" id="PF14371">
    <property type="entry name" value="DUF4412"/>
    <property type="match status" value="1"/>
</dbReference>
<comment type="caution">
    <text evidence="3">The sequence shown here is derived from an EMBL/GenBank/DDBJ whole genome shotgun (WGS) entry which is preliminary data.</text>
</comment>
<evidence type="ECO:0000313" key="4">
    <source>
        <dbReference type="Proteomes" id="UP000675880"/>
    </source>
</evidence>
<dbReference type="InterPro" id="IPR025524">
    <property type="entry name" value="DUF4412"/>
</dbReference>
<evidence type="ECO:0000259" key="2">
    <source>
        <dbReference type="Pfam" id="PF14371"/>
    </source>
</evidence>
<proteinExistence type="predicted"/>
<reference evidence="3 4" key="1">
    <citation type="submission" date="2021-02" db="EMBL/GenBank/DDBJ databases">
        <authorList>
            <person name="Han P."/>
        </authorList>
    </citation>
    <scope>NUCLEOTIDE SEQUENCE [LARGE SCALE GENOMIC DNA]</scope>
    <source>
        <strain evidence="3">Candidatus Nitrospira sp. ZN2</strain>
    </source>
</reference>
<gene>
    <name evidence="3" type="ORF">NSPZN2_11148</name>
</gene>
<dbReference type="Proteomes" id="UP000675880">
    <property type="component" value="Unassembled WGS sequence"/>
</dbReference>
<evidence type="ECO:0000313" key="3">
    <source>
        <dbReference type="EMBL" id="CAE6709586.1"/>
    </source>
</evidence>
<sequence length="291" mass="32533">MRKSWPLVVGGLVFGLAPLVSHAGEFEGVLHMNASHAETGSVTNMDWYLKGDKARVEMARSEGQKHVMIFDGKTRTMQVAMPDQHTFMEMRLDGERGEHMRDVFESQLVERTGKTEKLAGYSCEVWRITDKHDRRLNSELCVAKGFGKAATFWVDPKETRQSSQPGWVKQLVEEGGFGLRSIQYDEAGKETSRMEVISVDKKSLDPGLFAFPSDWTKRDLSAIQEGMKAMREPKGQGGADLSKMIEDMKKRRAARGKTGAPSGEGEPQPDLKELMKQLGEALKQQQQQGGQ</sequence>
<name>A0ABM8QQE8_9BACT</name>
<feature type="region of interest" description="Disordered" evidence="1">
    <location>
        <begin position="230"/>
        <end position="291"/>
    </location>
</feature>
<evidence type="ECO:0000256" key="1">
    <source>
        <dbReference type="SAM" id="MobiDB-lite"/>
    </source>
</evidence>
<dbReference type="RefSeq" id="WP_213040929.1">
    <property type="nucleotide sequence ID" value="NZ_CAJNBJ010000001.1"/>
</dbReference>
<organism evidence="3 4">
    <name type="scientific">Nitrospira defluvii</name>
    <dbReference type="NCBI Taxonomy" id="330214"/>
    <lineage>
        <taxon>Bacteria</taxon>
        <taxon>Pseudomonadati</taxon>
        <taxon>Nitrospirota</taxon>
        <taxon>Nitrospiria</taxon>
        <taxon>Nitrospirales</taxon>
        <taxon>Nitrospiraceae</taxon>
        <taxon>Nitrospira</taxon>
    </lineage>
</organism>
<feature type="domain" description="DUF4412" evidence="2">
    <location>
        <begin position="26"/>
        <end position="215"/>
    </location>
</feature>
<keyword evidence="4" id="KW-1185">Reference proteome</keyword>